<evidence type="ECO:0000256" key="3">
    <source>
        <dbReference type="ARBA" id="ARBA00022475"/>
    </source>
</evidence>
<dbReference type="Pfam" id="PF10613">
    <property type="entry name" value="Lig_chan-Glu_bd"/>
    <property type="match status" value="1"/>
</dbReference>
<keyword evidence="8" id="KW-0675">Receptor</keyword>
<dbReference type="GO" id="GO:0005886">
    <property type="term" value="C:plasma membrane"/>
    <property type="evidence" value="ECO:0007669"/>
    <property type="project" value="UniProtKB-SubCell"/>
</dbReference>
<evidence type="ECO:0000256" key="2">
    <source>
        <dbReference type="ARBA" id="ARBA00022448"/>
    </source>
</evidence>
<evidence type="ECO:0000256" key="11">
    <source>
        <dbReference type="ARBA" id="ARBA00023303"/>
    </source>
</evidence>
<dbReference type="Gene3D" id="3.40.190.10">
    <property type="entry name" value="Periplasmic binding protein-like II"/>
    <property type="match status" value="1"/>
</dbReference>
<evidence type="ECO:0000256" key="9">
    <source>
        <dbReference type="ARBA" id="ARBA00023180"/>
    </source>
</evidence>
<evidence type="ECO:0000256" key="6">
    <source>
        <dbReference type="ARBA" id="ARBA00023065"/>
    </source>
</evidence>
<dbReference type="GO" id="GO:0015276">
    <property type="term" value="F:ligand-gated monoatomic ion channel activity"/>
    <property type="evidence" value="ECO:0007669"/>
    <property type="project" value="InterPro"/>
</dbReference>
<feature type="transmembrane region" description="Helical" evidence="12">
    <location>
        <begin position="253"/>
        <end position="272"/>
    </location>
</feature>
<name>A0AAD7ZMX4_DIPPU</name>
<dbReference type="PANTHER" id="PTHR42643:SF24">
    <property type="entry name" value="IONOTROPIC RECEPTOR 60A"/>
    <property type="match status" value="1"/>
</dbReference>
<reference evidence="14" key="2">
    <citation type="submission" date="2023-05" db="EMBL/GenBank/DDBJ databases">
        <authorList>
            <person name="Fouks B."/>
        </authorList>
    </citation>
    <scope>NUCLEOTIDE SEQUENCE</scope>
    <source>
        <strain evidence="14">Stay&amp;Tobe</strain>
        <tissue evidence="14">Testes</tissue>
    </source>
</reference>
<keyword evidence="3" id="KW-1003">Cell membrane</keyword>
<keyword evidence="6" id="KW-0406">Ion transport</keyword>
<keyword evidence="9" id="KW-0325">Glycoprotein</keyword>
<dbReference type="EMBL" id="JASPKZ010007558">
    <property type="protein sequence ID" value="KAJ9583640.1"/>
    <property type="molecule type" value="Genomic_DNA"/>
</dbReference>
<keyword evidence="4 12" id="KW-0812">Transmembrane</keyword>
<dbReference type="InterPro" id="IPR052192">
    <property type="entry name" value="Insect_Ionotropic_Sensory_Rcpt"/>
</dbReference>
<evidence type="ECO:0000256" key="12">
    <source>
        <dbReference type="SAM" id="Phobius"/>
    </source>
</evidence>
<keyword evidence="2" id="KW-0813">Transport</keyword>
<dbReference type="AlphaFoldDB" id="A0AAD7ZMX4"/>
<gene>
    <name evidence="14" type="ORF">L9F63_022021</name>
</gene>
<evidence type="ECO:0000313" key="15">
    <source>
        <dbReference type="Proteomes" id="UP001233999"/>
    </source>
</evidence>
<dbReference type="SUPFAM" id="SSF53850">
    <property type="entry name" value="Periplasmic binding protein-like II"/>
    <property type="match status" value="1"/>
</dbReference>
<keyword evidence="7 12" id="KW-0472">Membrane</keyword>
<dbReference type="InterPro" id="IPR019594">
    <property type="entry name" value="Glu/Gly-bd"/>
</dbReference>
<evidence type="ECO:0000256" key="10">
    <source>
        <dbReference type="ARBA" id="ARBA00023286"/>
    </source>
</evidence>
<evidence type="ECO:0000256" key="4">
    <source>
        <dbReference type="ARBA" id="ARBA00022692"/>
    </source>
</evidence>
<keyword evidence="10" id="KW-1071">Ligand-gated ion channel</keyword>
<evidence type="ECO:0000256" key="1">
    <source>
        <dbReference type="ARBA" id="ARBA00004651"/>
    </source>
</evidence>
<evidence type="ECO:0000256" key="8">
    <source>
        <dbReference type="ARBA" id="ARBA00023170"/>
    </source>
</evidence>
<evidence type="ECO:0000256" key="7">
    <source>
        <dbReference type="ARBA" id="ARBA00023136"/>
    </source>
</evidence>
<evidence type="ECO:0000256" key="5">
    <source>
        <dbReference type="ARBA" id="ARBA00022989"/>
    </source>
</evidence>
<dbReference type="Proteomes" id="UP001233999">
    <property type="component" value="Unassembled WGS sequence"/>
</dbReference>
<evidence type="ECO:0000259" key="13">
    <source>
        <dbReference type="Pfam" id="PF10613"/>
    </source>
</evidence>
<keyword evidence="5 12" id="KW-1133">Transmembrane helix</keyword>
<feature type="domain" description="Ionotropic glutamate receptor L-glutamate and glycine-binding" evidence="13">
    <location>
        <begin position="149"/>
        <end position="235"/>
    </location>
</feature>
<protein>
    <recommendedName>
        <fullName evidence="13">Ionotropic glutamate receptor L-glutamate and glycine-binding domain-containing protein</fullName>
    </recommendedName>
</protein>
<keyword evidence="15" id="KW-1185">Reference proteome</keyword>
<accession>A0AAD7ZMX4</accession>
<keyword evidence="11" id="KW-0407">Ion channel</keyword>
<reference evidence="14" key="1">
    <citation type="journal article" date="2023" name="IScience">
        <title>Live-bearing cockroach genome reveals convergent evolutionary mechanisms linked to viviparity in insects and beyond.</title>
        <authorList>
            <person name="Fouks B."/>
            <person name="Harrison M.C."/>
            <person name="Mikhailova A.A."/>
            <person name="Marchal E."/>
            <person name="English S."/>
            <person name="Carruthers M."/>
            <person name="Jennings E.C."/>
            <person name="Chiamaka E.L."/>
            <person name="Frigard R.A."/>
            <person name="Pippel M."/>
            <person name="Attardo G.M."/>
            <person name="Benoit J.B."/>
            <person name="Bornberg-Bauer E."/>
            <person name="Tobe S.S."/>
        </authorList>
    </citation>
    <scope>NUCLEOTIDE SEQUENCE</scope>
    <source>
        <strain evidence="14">Stay&amp;Tobe</strain>
    </source>
</reference>
<dbReference type="PANTHER" id="PTHR42643">
    <property type="entry name" value="IONOTROPIC RECEPTOR 20A-RELATED"/>
    <property type="match status" value="1"/>
</dbReference>
<feature type="transmembrane region" description="Helical" evidence="12">
    <location>
        <begin position="397"/>
        <end position="419"/>
    </location>
</feature>
<comment type="subcellular location">
    <subcellularLocation>
        <location evidence="1">Cell membrane</location>
        <topology evidence="1">Multi-pass membrane protein</topology>
    </subcellularLocation>
</comment>
<proteinExistence type="predicted"/>
<organism evidence="14 15">
    <name type="scientific">Diploptera punctata</name>
    <name type="common">Pacific beetle cockroach</name>
    <dbReference type="NCBI Taxonomy" id="6984"/>
    <lineage>
        <taxon>Eukaryota</taxon>
        <taxon>Metazoa</taxon>
        <taxon>Ecdysozoa</taxon>
        <taxon>Arthropoda</taxon>
        <taxon>Hexapoda</taxon>
        <taxon>Insecta</taxon>
        <taxon>Pterygota</taxon>
        <taxon>Neoptera</taxon>
        <taxon>Polyneoptera</taxon>
        <taxon>Dictyoptera</taxon>
        <taxon>Blattodea</taxon>
        <taxon>Blaberoidea</taxon>
        <taxon>Blaberidae</taxon>
        <taxon>Diplopterinae</taxon>
        <taxon>Diploptera</taxon>
    </lineage>
</organism>
<comment type="caution">
    <text evidence="14">The sequence shown here is derived from an EMBL/GenBank/DDBJ whole genome shotgun (WGS) entry which is preliminary data.</text>
</comment>
<evidence type="ECO:0000313" key="14">
    <source>
        <dbReference type="EMBL" id="KAJ9583640.1"/>
    </source>
</evidence>
<sequence length="449" mass="52401">MELLLLWRRLTRVIMAGNLDLKTLLEQSDHNCISPLYIIVQDQQYVLEKLSSSEKFYKARWLVSKQNDSWLDTINIPFDCELLLLGDAVLEEVYRVSPKHPLVYKKFGDLLPETWPEFELYRRRNNLQGYVMKAAVLYDGIFTTTTEFGKIGGYFGEIWYQLESMMNFTSEFYESVDGGTGTKYNGRWNGMLGMIARGEVMAGASSFQMTTLRMEVVDYTQGLADSGNFLYIRKPDNYLLPWSNSLAPFSARLWFCVVSTILFFTIFLSATASMMYRSGIYDESEFFLRNAWIYIFGIFCQQGHDHICVLLCCLLELLADGTYSVGVIPKSAQSDIFRLVMTWRMLYLWLMNYNINRMREVAVLKIIQERTMKIYKYSQHKDWDTISIDEVIPNFSVFLLGVLTSLLVLITECLVFRVLRRQSVEQEIFEENTCREELKLSKYELIDII</sequence>